<keyword evidence="1" id="KW-0472">Membrane</keyword>
<dbReference type="Proteomes" id="UP000623467">
    <property type="component" value="Unassembled WGS sequence"/>
</dbReference>
<dbReference type="AlphaFoldDB" id="A0A8H6XU36"/>
<evidence type="ECO:0000256" key="1">
    <source>
        <dbReference type="SAM" id="Phobius"/>
    </source>
</evidence>
<evidence type="ECO:0000313" key="2">
    <source>
        <dbReference type="EMBL" id="KAF7346474.1"/>
    </source>
</evidence>
<dbReference type="EMBL" id="JACAZH010000019">
    <property type="protein sequence ID" value="KAF7346474.1"/>
    <property type="molecule type" value="Genomic_DNA"/>
</dbReference>
<keyword evidence="3" id="KW-1185">Reference proteome</keyword>
<evidence type="ECO:0000313" key="3">
    <source>
        <dbReference type="Proteomes" id="UP000623467"/>
    </source>
</evidence>
<accession>A0A8H6XU36</accession>
<sequence length="231" mass="26346">MGNILGKSPQELTLATARSIEKQRQLILQPASFPPPPGYIRIHFHSHLYRIHDRSPPDLVADVPLSRSGGLDLDTVKRLWGLETCLPVDPLRWKPVEPTHPNYLSALAIEVLSCGQGCIKFIEPTVSDRTLLQRHTREVVLGMASLVQLSCCRIIEMVYECLEADTPLPALCRRFRRQTQRVASAWKWEEIFSILVLCMWIGLFVASFEGWIKWAPGERARKWVYTGSFLL</sequence>
<name>A0A8H6XU36_9AGAR</name>
<feature type="transmembrane region" description="Helical" evidence="1">
    <location>
        <begin position="191"/>
        <end position="212"/>
    </location>
</feature>
<protein>
    <submittedName>
        <fullName evidence="2">Uncharacterized protein</fullName>
    </submittedName>
</protein>
<comment type="caution">
    <text evidence="2">The sequence shown here is derived from an EMBL/GenBank/DDBJ whole genome shotgun (WGS) entry which is preliminary data.</text>
</comment>
<proteinExistence type="predicted"/>
<dbReference type="OrthoDB" id="2796521at2759"/>
<gene>
    <name evidence="2" type="ORF">MSAN_01875400</name>
</gene>
<keyword evidence="1" id="KW-0812">Transmembrane</keyword>
<reference evidence="2" key="1">
    <citation type="submission" date="2020-05" db="EMBL/GenBank/DDBJ databases">
        <title>Mycena genomes resolve the evolution of fungal bioluminescence.</title>
        <authorList>
            <person name="Tsai I.J."/>
        </authorList>
    </citation>
    <scope>NUCLEOTIDE SEQUENCE</scope>
    <source>
        <strain evidence="2">160909Yilan</strain>
    </source>
</reference>
<keyword evidence="1" id="KW-1133">Transmembrane helix</keyword>
<organism evidence="2 3">
    <name type="scientific">Mycena sanguinolenta</name>
    <dbReference type="NCBI Taxonomy" id="230812"/>
    <lineage>
        <taxon>Eukaryota</taxon>
        <taxon>Fungi</taxon>
        <taxon>Dikarya</taxon>
        <taxon>Basidiomycota</taxon>
        <taxon>Agaricomycotina</taxon>
        <taxon>Agaricomycetes</taxon>
        <taxon>Agaricomycetidae</taxon>
        <taxon>Agaricales</taxon>
        <taxon>Marasmiineae</taxon>
        <taxon>Mycenaceae</taxon>
        <taxon>Mycena</taxon>
    </lineage>
</organism>